<dbReference type="PROSITE" id="PS00387">
    <property type="entry name" value="PPASE"/>
    <property type="match status" value="1"/>
</dbReference>
<dbReference type="SUPFAM" id="SSF50324">
    <property type="entry name" value="Inorganic pyrophosphatase"/>
    <property type="match status" value="1"/>
</dbReference>
<accession>A0A3D9ULA2</accession>
<dbReference type="GO" id="GO:0004427">
    <property type="term" value="F:inorganic diphosphate phosphatase activity"/>
    <property type="evidence" value="ECO:0007669"/>
    <property type="project" value="UniProtKB-UniRule"/>
</dbReference>
<feature type="binding site" evidence="6">
    <location>
        <position position="104"/>
    </location>
    <ligand>
        <name>Mg(2+)</name>
        <dbReference type="ChEBI" id="CHEBI:18420"/>
        <label>3</label>
    </ligand>
</feature>
<evidence type="ECO:0000256" key="3">
    <source>
        <dbReference type="ARBA" id="ARBA00022723"/>
    </source>
</evidence>
<dbReference type="Gene3D" id="3.90.80.10">
    <property type="entry name" value="Inorganic pyrophosphatase"/>
    <property type="match status" value="1"/>
</dbReference>
<comment type="similarity">
    <text evidence="6">Belongs to the PPase family.</text>
</comment>
<feature type="binding site" evidence="6">
    <location>
        <position position="72"/>
    </location>
    <ligand>
        <name>Mg(2+)</name>
        <dbReference type="ChEBI" id="CHEBI:18420"/>
        <label>1</label>
    </ligand>
</feature>
<comment type="subunit">
    <text evidence="6">Homohexamer.</text>
</comment>
<protein>
    <recommendedName>
        <fullName evidence="6">Inorganic pyrophosphatase</fullName>
        <ecNumber evidence="6">3.6.1.1</ecNumber>
    </recommendedName>
    <alternativeName>
        <fullName evidence="6">Pyrophosphate phospho-hydrolase</fullName>
        <shortName evidence="6">PPase</shortName>
    </alternativeName>
</protein>
<evidence type="ECO:0000256" key="2">
    <source>
        <dbReference type="ARBA" id="ARBA00022490"/>
    </source>
</evidence>
<dbReference type="PANTHER" id="PTHR10286">
    <property type="entry name" value="INORGANIC PYROPHOSPHATASE"/>
    <property type="match status" value="1"/>
</dbReference>
<comment type="function">
    <text evidence="6">Catalyzes the hydrolysis of inorganic pyrophosphate (PPi) forming two phosphate ions.</text>
</comment>
<keyword evidence="8" id="KW-1185">Reference proteome</keyword>
<feature type="binding site" evidence="6">
    <location>
        <position position="99"/>
    </location>
    <ligand>
        <name>Mg(2+)</name>
        <dbReference type="ChEBI" id="CHEBI:18420"/>
        <label>3</label>
    </ligand>
</feature>
<feature type="binding site" evidence="6">
    <location>
        <position position="57"/>
    </location>
    <ligand>
        <name>substrate</name>
    </ligand>
</feature>
<dbReference type="FunFam" id="3.90.80.10:FF:000006">
    <property type="entry name" value="Inorganic pyrophosphatase"/>
    <property type="match status" value="1"/>
</dbReference>
<dbReference type="EC" id="3.6.1.1" evidence="6"/>
<feature type="binding site" evidence="6">
    <location>
        <position position="72"/>
    </location>
    <ligand>
        <name>Mg(2+)</name>
        <dbReference type="ChEBI" id="CHEBI:18420"/>
        <label>2</label>
    </ligand>
</feature>
<comment type="caution">
    <text evidence="7">The sequence shown here is derived from an EMBL/GenBank/DDBJ whole genome shotgun (WGS) entry which is preliminary data.</text>
</comment>
<comment type="catalytic activity">
    <reaction evidence="6">
        <text>diphosphate + H2O = 2 phosphate + H(+)</text>
        <dbReference type="Rhea" id="RHEA:24576"/>
        <dbReference type="ChEBI" id="CHEBI:15377"/>
        <dbReference type="ChEBI" id="CHEBI:15378"/>
        <dbReference type="ChEBI" id="CHEBI:33019"/>
        <dbReference type="ChEBI" id="CHEBI:43474"/>
        <dbReference type="EC" id="3.6.1.1"/>
    </reaction>
</comment>
<keyword evidence="4 6" id="KW-0378">Hydrolase</keyword>
<feature type="active site" description="Proton acceptor" evidence="6">
    <location>
        <position position="104"/>
    </location>
</feature>
<evidence type="ECO:0000256" key="5">
    <source>
        <dbReference type="ARBA" id="ARBA00022842"/>
    </source>
</evidence>
<dbReference type="GO" id="GO:0006796">
    <property type="term" value="P:phosphate-containing compound metabolic process"/>
    <property type="evidence" value="ECO:0007669"/>
    <property type="project" value="InterPro"/>
</dbReference>
<comment type="cofactor">
    <cofactor evidence="1 6">
        <name>Mg(2+)</name>
        <dbReference type="ChEBI" id="CHEBI:18420"/>
    </cofactor>
</comment>
<feature type="binding site" evidence="6">
    <location>
        <position position="45"/>
    </location>
    <ligand>
        <name>substrate</name>
    </ligand>
</feature>
<organism evidence="7 8">
    <name type="scientific">Calidifontibacter indicus</name>
    <dbReference type="NCBI Taxonomy" id="419650"/>
    <lineage>
        <taxon>Bacteria</taxon>
        <taxon>Bacillati</taxon>
        <taxon>Actinomycetota</taxon>
        <taxon>Actinomycetes</taxon>
        <taxon>Micrococcales</taxon>
        <taxon>Dermacoccaceae</taxon>
        <taxon>Calidifontibacter</taxon>
    </lineage>
</organism>
<evidence type="ECO:0000313" key="8">
    <source>
        <dbReference type="Proteomes" id="UP000256253"/>
    </source>
</evidence>
<proteinExistence type="inferred from homology"/>
<evidence type="ECO:0000256" key="6">
    <source>
        <dbReference type="HAMAP-Rule" id="MF_00209"/>
    </source>
</evidence>
<dbReference type="InterPro" id="IPR036649">
    <property type="entry name" value="Pyrophosphatase_sf"/>
</dbReference>
<evidence type="ECO:0000256" key="1">
    <source>
        <dbReference type="ARBA" id="ARBA00001946"/>
    </source>
</evidence>
<dbReference type="GO" id="GO:0000287">
    <property type="term" value="F:magnesium ion binding"/>
    <property type="evidence" value="ECO:0007669"/>
    <property type="project" value="UniProtKB-UniRule"/>
</dbReference>
<dbReference type="EMBL" id="QTUA01000001">
    <property type="protein sequence ID" value="REF30238.1"/>
    <property type="molecule type" value="Genomic_DNA"/>
</dbReference>
<reference evidence="7 8" key="1">
    <citation type="submission" date="2018-08" db="EMBL/GenBank/DDBJ databases">
        <title>Sequencing the genomes of 1000 actinobacteria strains.</title>
        <authorList>
            <person name="Klenk H.-P."/>
        </authorList>
    </citation>
    <scope>NUCLEOTIDE SEQUENCE [LARGE SCALE GENOMIC DNA]</scope>
    <source>
        <strain evidence="7 8">DSM 22967</strain>
    </source>
</reference>
<feature type="binding site" evidence="6">
    <location>
        <position position="31"/>
    </location>
    <ligand>
        <name>substrate</name>
    </ligand>
</feature>
<name>A0A3D9ULA2_9MICO</name>
<feature type="binding site" evidence="6">
    <location>
        <position position="67"/>
    </location>
    <ligand>
        <name>Mg(2+)</name>
        <dbReference type="ChEBI" id="CHEBI:18420"/>
        <label>1</label>
    </ligand>
</feature>
<dbReference type="Proteomes" id="UP000256253">
    <property type="component" value="Unassembled WGS sequence"/>
</dbReference>
<keyword evidence="3 6" id="KW-0479">Metal-binding</keyword>
<sequence length="176" mass="19578">MVDFNEAFGPGDVDGGLINVVVEIGKGSSLKIEWDRENKVMKLDRVEPAIFAKPTSYGFIPQTLDEDGDELDVLILTDEPLPTGLVMEGRVIGVMKFVDDGEVDDKVVVVPSDDRNTGDAITSLDQVQPQLIKQIEFHFNNYKALKKPGSTKVEHWGDVAEAIEVIHESIQRWNDK</sequence>
<dbReference type="GO" id="GO:0005737">
    <property type="term" value="C:cytoplasm"/>
    <property type="evidence" value="ECO:0007669"/>
    <property type="project" value="UniProtKB-SubCell"/>
</dbReference>
<comment type="subcellular location">
    <subcellularLocation>
        <location evidence="6">Cytoplasm</location>
    </subcellularLocation>
</comment>
<dbReference type="InterPro" id="IPR008162">
    <property type="entry name" value="Pyrophosphatase"/>
</dbReference>
<dbReference type="Pfam" id="PF00719">
    <property type="entry name" value="Pyrophosphatase"/>
    <property type="match status" value="1"/>
</dbReference>
<feature type="binding site" evidence="6">
    <location>
        <position position="142"/>
    </location>
    <ligand>
        <name>substrate</name>
    </ligand>
</feature>
<dbReference type="AlphaFoldDB" id="A0A3D9ULA2"/>
<feature type="binding site" evidence="6">
    <location>
        <position position="104"/>
    </location>
    <ligand>
        <name>Mg(2+)</name>
        <dbReference type="ChEBI" id="CHEBI:18420"/>
        <label>1</label>
    </ligand>
</feature>
<evidence type="ECO:0000256" key="4">
    <source>
        <dbReference type="ARBA" id="ARBA00022801"/>
    </source>
</evidence>
<keyword evidence="2 6" id="KW-0963">Cytoplasm</keyword>
<feature type="binding site" evidence="6">
    <location>
        <position position="23"/>
    </location>
    <ligand>
        <name>Mg(2+)</name>
        <dbReference type="ChEBI" id="CHEBI:18420"/>
        <label>2</label>
    </ligand>
</feature>
<dbReference type="HAMAP" id="MF_00209">
    <property type="entry name" value="Inorganic_PPase"/>
    <property type="match status" value="1"/>
</dbReference>
<dbReference type="CDD" id="cd00412">
    <property type="entry name" value="pyrophosphatase"/>
    <property type="match status" value="1"/>
</dbReference>
<dbReference type="OrthoDB" id="5187599at2"/>
<keyword evidence="5 6" id="KW-0460">Magnesium</keyword>
<evidence type="ECO:0000313" key="7">
    <source>
        <dbReference type="EMBL" id="REF30238.1"/>
    </source>
</evidence>
<gene>
    <name evidence="6" type="primary">ppa</name>
    <name evidence="7" type="ORF">DFJ65_1236</name>
</gene>